<gene>
    <name evidence="1" type="ORF">JZ751_022237</name>
</gene>
<evidence type="ECO:0000313" key="2">
    <source>
        <dbReference type="Proteomes" id="UP000824540"/>
    </source>
</evidence>
<keyword evidence="2" id="KW-1185">Reference proteome</keyword>
<dbReference type="AlphaFoldDB" id="A0A8T2NIS9"/>
<proteinExistence type="predicted"/>
<sequence length="97" mass="10542">MGPGIDVFQAMKGEKGITAVSVTEGLGEELTDDSFNPWSTADSVLMIGPGSCFLTLRLFSRRSGYLCAEQRIWRSKSVLVASVVRDGEGVNRQYPVV</sequence>
<organism evidence="1 2">
    <name type="scientific">Albula glossodonta</name>
    <name type="common">roundjaw bonefish</name>
    <dbReference type="NCBI Taxonomy" id="121402"/>
    <lineage>
        <taxon>Eukaryota</taxon>
        <taxon>Metazoa</taxon>
        <taxon>Chordata</taxon>
        <taxon>Craniata</taxon>
        <taxon>Vertebrata</taxon>
        <taxon>Euteleostomi</taxon>
        <taxon>Actinopterygii</taxon>
        <taxon>Neopterygii</taxon>
        <taxon>Teleostei</taxon>
        <taxon>Albuliformes</taxon>
        <taxon>Albulidae</taxon>
        <taxon>Albula</taxon>
    </lineage>
</organism>
<protein>
    <submittedName>
        <fullName evidence="1">Uncharacterized protein</fullName>
    </submittedName>
</protein>
<name>A0A8T2NIS9_9TELE</name>
<comment type="caution">
    <text evidence="1">The sequence shown here is derived from an EMBL/GenBank/DDBJ whole genome shotgun (WGS) entry which is preliminary data.</text>
</comment>
<dbReference type="Proteomes" id="UP000824540">
    <property type="component" value="Unassembled WGS sequence"/>
</dbReference>
<evidence type="ECO:0000313" key="1">
    <source>
        <dbReference type="EMBL" id="KAG9339924.1"/>
    </source>
</evidence>
<accession>A0A8T2NIS9</accession>
<reference evidence="1" key="1">
    <citation type="thesis" date="2021" institute="BYU ScholarsArchive" country="Provo, UT, USA">
        <title>Applications of and Algorithms for Genome Assembly and Genomic Analyses with an Emphasis on Marine Teleosts.</title>
        <authorList>
            <person name="Pickett B.D."/>
        </authorList>
    </citation>
    <scope>NUCLEOTIDE SEQUENCE</scope>
    <source>
        <strain evidence="1">HI-2016</strain>
    </source>
</reference>
<dbReference type="EMBL" id="JAFBMS010000048">
    <property type="protein sequence ID" value="KAG9339924.1"/>
    <property type="molecule type" value="Genomic_DNA"/>
</dbReference>